<dbReference type="InterPro" id="IPR029052">
    <property type="entry name" value="Metallo-depent_PP-like"/>
</dbReference>
<dbReference type="Pfam" id="PF09423">
    <property type="entry name" value="PhoD"/>
    <property type="match status" value="1"/>
</dbReference>
<dbReference type="EMBL" id="SMKQ01000143">
    <property type="protein sequence ID" value="TDD41410.1"/>
    <property type="molecule type" value="Genomic_DNA"/>
</dbReference>
<dbReference type="SUPFAM" id="SSF56300">
    <property type="entry name" value="Metallo-dependent phosphatases"/>
    <property type="match status" value="1"/>
</dbReference>
<dbReference type="AlphaFoldDB" id="A0A4R4YBI7"/>
<dbReference type="InterPro" id="IPR018946">
    <property type="entry name" value="PhoD-like_MPP"/>
</dbReference>
<evidence type="ECO:0000259" key="3">
    <source>
        <dbReference type="Pfam" id="PF16655"/>
    </source>
</evidence>
<dbReference type="Pfam" id="PF16655">
    <property type="entry name" value="PhoD_N"/>
    <property type="match status" value="1"/>
</dbReference>
<keyword evidence="5" id="KW-1185">Reference proteome</keyword>
<dbReference type="Gene3D" id="3.60.21.70">
    <property type="entry name" value="PhoD-like phosphatase"/>
    <property type="match status" value="1"/>
</dbReference>
<feature type="signal peptide" evidence="1">
    <location>
        <begin position="1"/>
        <end position="27"/>
    </location>
</feature>
<accession>A0A4R4YBI7</accession>
<evidence type="ECO:0000313" key="4">
    <source>
        <dbReference type="EMBL" id="TDD41410.1"/>
    </source>
</evidence>
<dbReference type="InterPro" id="IPR038607">
    <property type="entry name" value="PhoD-like_sf"/>
</dbReference>
<dbReference type="RefSeq" id="WP_132618646.1">
    <property type="nucleotide sequence ID" value="NZ_SMKQ01000143.1"/>
</dbReference>
<feature type="chain" id="PRO_5020204237" evidence="1">
    <location>
        <begin position="28"/>
        <end position="518"/>
    </location>
</feature>
<dbReference type="InterPro" id="IPR006311">
    <property type="entry name" value="TAT_signal"/>
</dbReference>
<reference evidence="4 5" key="1">
    <citation type="submission" date="2019-03" db="EMBL/GenBank/DDBJ databases">
        <title>Draft genome sequences of novel Actinobacteria.</title>
        <authorList>
            <person name="Sahin N."/>
            <person name="Ay H."/>
            <person name="Saygin H."/>
        </authorList>
    </citation>
    <scope>NUCLEOTIDE SEQUENCE [LARGE SCALE GENOMIC DNA]</scope>
    <source>
        <strain evidence="4 5">CH32</strain>
    </source>
</reference>
<feature type="domain" description="Phospholipase D N-terminal" evidence="3">
    <location>
        <begin position="44"/>
        <end position="142"/>
    </location>
</feature>
<dbReference type="CDD" id="cd07389">
    <property type="entry name" value="MPP_PhoD"/>
    <property type="match status" value="1"/>
</dbReference>
<dbReference type="InterPro" id="IPR052900">
    <property type="entry name" value="Phospholipid_Metab_Enz"/>
</dbReference>
<name>A0A4R4YBI7_9ACTN</name>
<dbReference type="PROSITE" id="PS51318">
    <property type="entry name" value="TAT"/>
    <property type="match status" value="1"/>
</dbReference>
<proteinExistence type="predicted"/>
<dbReference type="InterPro" id="IPR032093">
    <property type="entry name" value="PhoD_N"/>
</dbReference>
<dbReference type="OrthoDB" id="327733at2"/>
<dbReference type="PANTHER" id="PTHR43606:SF2">
    <property type="entry name" value="ALKALINE PHOSPHATASE FAMILY PROTEIN (AFU_ORTHOLOGUE AFUA_5G03860)"/>
    <property type="match status" value="1"/>
</dbReference>
<evidence type="ECO:0000259" key="2">
    <source>
        <dbReference type="Pfam" id="PF09423"/>
    </source>
</evidence>
<keyword evidence="1" id="KW-0732">Signal</keyword>
<evidence type="ECO:0000313" key="5">
    <source>
        <dbReference type="Proteomes" id="UP000295302"/>
    </source>
</evidence>
<dbReference type="Gene3D" id="2.60.40.380">
    <property type="entry name" value="Purple acid phosphatase-like, N-terminal"/>
    <property type="match status" value="1"/>
</dbReference>
<dbReference type="PANTHER" id="PTHR43606">
    <property type="entry name" value="PHOSPHATASE, PUTATIVE (AFU_ORTHOLOGUE AFUA_6G08710)-RELATED"/>
    <property type="match status" value="1"/>
</dbReference>
<protein>
    <submittedName>
        <fullName evidence="4">Alkaline phosphatase</fullName>
    </submittedName>
</protein>
<sequence>MINRRSLIAGGASVGLSAALGAVPVRAAAHRAPHRAPVSDPFQLGVASGEPTPDGVVLWTRLAMNPTALDGLGGMPGRPVPVQWQLAADENFRRVVRTGSETARPEAAHSVHVELDGLDPGAEYFYRFRAEGEISPVGRTLTAPAPGTRTRALDLSFTSCADYQAGWFTPYRRMAEDQPDLIAFLGDYIYEYGDYKYPVRDQAGGECLDLAGYRLRHAQHKADPESQLAHAIAPWVVVWDDHDIENGWAGDVPEQPDPPFLKRRADAFQAYYENMPLRRAQKPSSAALRLHRSIRWGAVANLHLLDTRQYRDLYACTGRSGTVGPDCLERFEPNRTILGQEQEAWLDGQLRDSRATWDLLGQQVFLMEMDWTNGEGRGYSNEGWDGYVASRNRLTAAIDSYGRNAVVLTGDVHSHWAGEVKRDYQDPESRSVAVELVTTSVTSAGNGLDEYPDTQNLLRENPHVKFFNGRRGYVRTRLTQQEMTVDFRSLSRITEPYAPAYTSGSFVIEPGDPTLNPA</sequence>
<feature type="domain" description="PhoD-like phosphatase metallophosphatase" evidence="2">
    <location>
        <begin position="156"/>
        <end position="487"/>
    </location>
</feature>
<dbReference type="Proteomes" id="UP000295302">
    <property type="component" value="Unassembled WGS sequence"/>
</dbReference>
<comment type="caution">
    <text evidence="4">The sequence shown here is derived from an EMBL/GenBank/DDBJ whole genome shotgun (WGS) entry which is preliminary data.</text>
</comment>
<gene>
    <name evidence="4" type="ORF">E1286_32715</name>
</gene>
<organism evidence="4 5">
    <name type="scientific">Nonomuraea terrae</name>
    <dbReference type="NCBI Taxonomy" id="2530383"/>
    <lineage>
        <taxon>Bacteria</taxon>
        <taxon>Bacillati</taxon>
        <taxon>Actinomycetota</taxon>
        <taxon>Actinomycetes</taxon>
        <taxon>Streptosporangiales</taxon>
        <taxon>Streptosporangiaceae</taxon>
        <taxon>Nonomuraea</taxon>
    </lineage>
</organism>
<evidence type="ECO:0000256" key="1">
    <source>
        <dbReference type="SAM" id="SignalP"/>
    </source>
</evidence>